<feature type="transmembrane region" description="Helical" evidence="2">
    <location>
        <begin position="40"/>
        <end position="61"/>
    </location>
</feature>
<gene>
    <name evidence="3" type="ORF">EKH77_06560</name>
</gene>
<feature type="region of interest" description="Disordered" evidence="1">
    <location>
        <begin position="1"/>
        <end position="35"/>
    </location>
</feature>
<keyword evidence="4" id="KW-1185">Reference proteome</keyword>
<evidence type="ECO:0000256" key="2">
    <source>
        <dbReference type="SAM" id="Phobius"/>
    </source>
</evidence>
<name>A0A3Q9FXK7_STRLT</name>
<sequence>MQSFTDLTGLDDPAERDGRGGAGGTDGGSGRDGGPAARDWLPVTAGVAAAIAGVGGALALADVTSPLRAPFALFFLIVAPACAVAAPLRGLDPLSRAVVAVGGAVAVDLLVAQTMLALHAWTVRGGVVAVAAVSGVLLLLAFLLAHARRHRGRATRSRAS</sequence>
<dbReference type="EMBL" id="CP034587">
    <property type="protein sequence ID" value="AZQ70922.1"/>
    <property type="molecule type" value="Genomic_DNA"/>
</dbReference>
<dbReference type="RefSeq" id="WP_126913481.1">
    <property type="nucleotide sequence ID" value="NZ_CP034587.1"/>
</dbReference>
<evidence type="ECO:0000313" key="3">
    <source>
        <dbReference type="EMBL" id="AZQ70922.1"/>
    </source>
</evidence>
<proteinExistence type="predicted"/>
<organism evidence="3 4">
    <name type="scientific">Streptomyces luteoverticillatus</name>
    <name type="common">Streptoverticillium luteoverticillatus</name>
    <dbReference type="NCBI Taxonomy" id="66425"/>
    <lineage>
        <taxon>Bacteria</taxon>
        <taxon>Bacillati</taxon>
        <taxon>Actinomycetota</taxon>
        <taxon>Actinomycetes</taxon>
        <taxon>Kitasatosporales</taxon>
        <taxon>Streptomycetaceae</taxon>
        <taxon>Streptomyces</taxon>
    </lineage>
</organism>
<evidence type="ECO:0000313" key="4">
    <source>
        <dbReference type="Proteomes" id="UP000267900"/>
    </source>
</evidence>
<protein>
    <submittedName>
        <fullName evidence="3">Uncharacterized protein</fullName>
    </submittedName>
</protein>
<dbReference type="AlphaFoldDB" id="A0A3Q9FXK7"/>
<accession>A0A3Q9FXK7</accession>
<reference evidence="3 4" key="1">
    <citation type="submission" date="2018-12" db="EMBL/GenBank/DDBJ databases">
        <title>The whole draft genome of Streptomyce luteoverticillatus CGMCC 15060.</title>
        <authorList>
            <person name="Feng Z."/>
            <person name="Chen G."/>
            <person name="Zhang J."/>
            <person name="Zhu H."/>
            <person name="Yu X."/>
            <person name="Zhang W."/>
            <person name="Zhang X."/>
        </authorList>
    </citation>
    <scope>NUCLEOTIDE SEQUENCE [LARGE SCALE GENOMIC DNA]</scope>
    <source>
        <strain evidence="3 4">CGMCC 15060</strain>
    </source>
</reference>
<evidence type="ECO:0000256" key="1">
    <source>
        <dbReference type="SAM" id="MobiDB-lite"/>
    </source>
</evidence>
<feature type="transmembrane region" description="Helical" evidence="2">
    <location>
        <begin position="98"/>
        <end position="121"/>
    </location>
</feature>
<keyword evidence="2" id="KW-0472">Membrane</keyword>
<keyword evidence="2" id="KW-1133">Transmembrane helix</keyword>
<dbReference type="OrthoDB" id="4330123at2"/>
<dbReference type="Proteomes" id="UP000267900">
    <property type="component" value="Chromosome"/>
</dbReference>
<feature type="compositionally biased region" description="Gly residues" evidence="1">
    <location>
        <begin position="20"/>
        <end position="33"/>
    </location>
</feature>
<feature type="transmembrane region" description="Helical" evidence="2">
    <location>
        <begin position="67"/>
        <end position="86"/>
    </location>
</feature>
<keyword evidence="2" id="KW-0812">Transmembrane</keyword>
<feature type="transmembrane region" description="Helical" evidence="2">
    <location>
        <begin position="127"/>
        <end position="147"/>
    </location>
</feature>